<proteinExistence type="predicted"/>
<gene>
    <name evidence="1" type="ORF">D5086_022554</name>
</gene>
<protein>
    <submittedName>
        <fullName evidence="1">Uncharacterized protein</fullName>
    </submittedName>
</protein>
<sequence length="238" mass="26730">MIMELEPLTMGNEVIEFDMMGLGDDTVDDIQRQSVDVGVDEVEEEEGGDGEVEGNQFLMNFYDPQSSHNSISGQVYIPQGDTNLEPYEGMEFESEEAAKAFYNSNLRHEALKYVDNGIQSLEIYNVSMDALQEAANKVALARKNGGKVAIANRAGREEYPPQGSQANNNNQNQQQGLEQPASGDDQDKKIQKLHRKLDRARRKCEVYRANLLSVLKDIEEQKLQLSIKVQNIKLGMKD</sequence>
<organism evidence="1 2">
    <name type="scientific">Populus alba</name>
    <name type="common">White poplar</name>
    <dbReference type="NCBI Taxonomy" id="43335"/>
    <lineage>
        <taxon>Eukaryota</taxon>
        <taxon>Viridiplantae</taxon>
        <taxon>Streptophyta</taxon>
        <taxon>Embryophyta</taxon>
        <taxon>Tracheophyta</taxon>
        <taxon>Spermatophyta</taxon>
        <taxon>Magnoliopsida</taxon>
        <taxon>eudicotyledons</taxon>
        <taxon>Gunneridae</taxon>
        <taxon>Pentapetalae</taxon>
        <taxon>rosids</taxon>
        <taxon>fabids</taxon>
        <taxon>Malpighiales</taxon>
        <taxon>Salicaceae</taxon>
        <taxon>Saliceae</taxon>
        <taxon>Populus</taxon>
    </lineage>
</organism>
<dbReference type="EMBL" id="RCHU02000011">
    <property type="protein sequence ID" value="KAL3577271.1"/>
    <property type="molecule type" value="Genomic_DNA"/>
</dbReference>
<reference evidence="1 2" key="1">
    <citation type="journal article" date="2024" name="Plant Biotechnol. J.">
        <title>Genome and CRISPR/Cas9 system of a widespread forest tree (Populus alba) in the world.</title>
        <authorList>
            <person name="Liu Y.J."/>
            <person name="Jiang P.F."/>
            <person name="Han X.M."/>
            <person name="Li X.Y."/>
            <person name="Wang H.M."/>
            <person name="Wang Y.J."/>
            <person name="Wang X.X."/>
            <person name="Zeng Q.Y."/>
        </authorList>
    </citation>
    <scope>NUCLEOTIDE SEQUENCE [LARGE SCALE GENOMIC DNA]</scope>
    <source>
        <strain evidence="2">cv. PAL-ZL1</strain>
    </source>
</reference>
<evidence type="ECO:0000313" key="2">
    <source>
        <dbReference type="Proteomes" id="UP000309997"/>
    </source>
</evidence>
<comment type="caution">
    <text evidence="1">The sequence shown here is derived from an EMBL/GenBank/DDBJ whole genome shotgun (WGS) entry which is preliminary data.</text>
</comment>
<dbReference type="Proteomes" id="UP000309997">
    <property type="component" value="Unassembled WGS sequence"/>
</dbReference>
<accession>A0ACC4BFY9</accession>
<name>A0ACC4BFY9_POPAL</name>
<evidence type="ECO:0000313" key="1">
    <source>
        <dbReference type="EMBL" id="KAL3577271.1"/>
    </source>
</evidence>
<keyword evidence="2" id="KW-1185">Reference proteome</keyword>